<dbReference type="Proteomes" id="UP000002696">
    <property type="component" value="Chromosome"/>
</dbReference>
<dbReference type="STRING" id="633149.Bresu_3002"/>
<dbReference type="EMBL" id="CP002102">
    <property type="protein sequence ID" value="ADL02308.1"/>
    <property type="molecule type" value="Genomic_DNA"/>
</dbReference>
<reference evidence="2" key="1">
    <citation type="journal article" date="2011" name="J. Bacteriol.">
        <title>Genome sequences of eight morphologically diverse alphaproteobacteria.</title>
        <authorList>
            <consortium name="US DOE Joint Genome Institute"/>
            <person name="Brown P.J."/>
            <person name="Kysela D.T."/>
            <person name="Buechlein A."/>
            <person name="Hemmerich C."/>
            <person name="Brun Y.V."/>
        </authorList>
    </citation>
    <scope>NUCLEOTIDE SEQUENCE [LARGE SCALE GENOMIC DNA]</scope>
    <source>
        <strain evidence="2">ATCC 15264 / DSM 4735 / LMG 14903 / NBRC 16000 / CB 81</strain>
    </source>
</reference>
<dbReference type="KEGG" id="bsb:Bresu_3002"/>
<dbReference type="BioCyc" id="BSUB633149:G1GM8-3020-MONOMER"/>
<dbReference type="AlphaFoldDB" id="D9QP45"/>
<evidence type="ECO:0000313" key="2">
    <source>
        <dbReference type="Proteomes" id="UP000002696"/>
    </source>
</evidence>
<gene>
    <name evidence="1" type="ordered locus">Bresu_3002</name>
</gene>
<proteinExistence type="predicted"/>
<sequence length="132" mass="14422">MTDFQHIRLALAREPGHPNGDPGNGWDIVAPLDAGGRLDLRACRAEPERCHVRRFVDGETLATGRLHHGVGDRWRLDLDGRDDLDARGFRLGEERFVVGEYVSILSADDSAHTYVVERVGPVAGGPERAGAS</sequence>
<accession>D9QP45</accession>
<dbReference type="eggNOG" id="ENOG5032TAA">
    <property type="taxonomic scope" value="Bacteria"/>
</dbReference>
<dbReference type="RefSeq" id="WP_013270408.1">
    <property type="nucleotide sequence ID" value="NC_014375.1"/>
</dbReference>
<keyword evidence="2" id="KW-1185">Reference proteome</keyword>
<dbReference type="HOGENOM" id="CLU_132607_0_0_5"/>
<protein>
    <submittedName>
        <fullName evidence="1">Uncharacterized protein</fullName>
    </submittedName>
</protein>
<dbReference type="OrthoDB" id="9801741at2"/>
<dbReference type="InParanoid" id="D9QP45"/>
<evidence type="ECO:0000313" key="1">
    <source>
        <dbReference type="EMBL" id="ADL02308.1"/>
    </source>
</evidence>
<name>D9QP45_BRESC</name>
<organism evidence="1 2">
    <name type="scientific">Brevundimonas subvibrioides (strain ATCC 15264 / DSM 4735 / LMG 14903 / NBRC 16000 / CB 81)</name>
    <name type="common">Caulobacter subvibrioides</name>
    <dbReference type="NCBI Taxonomy" id="633149"/>
    <lineage>
        <taxon>Bacteria</taxon>
        <taxon>Pseudomonadati</taxon>
        <taxon>Pseudomonadota</taxon>
        <taxon>Alphaproteobacteria</taxon>
        <taxon>Caulobacterales</taxon>
        <taxon>Caulobacteraceae</taxon>
        <taxon>Brevundimonas</taxon>
    </lineage>
</organism>